<gene>
    <name evidence="1" type="ORF">RMCC_2271</name>
</gene>
<name>A0A100WBX1_MYCCR</name>
<proteinExistence type="predicted"/>
<accession>A0A100WBX1</accession>
<dbReference type="EMBL" id="BCSY01000036">
    <property type="protein sequence ID" value="GAS95305.1"/>
    <property type="molecule type" value="Genomic_DNA"/>
</dbReference>
<dbReference type="AlphaFoldDB" id="A0A100WBX1"/>
<evidence type="ECO:0000313" key="2">
    <source>
        <dbReference type="Proteomes" id="UP000069443"/>
    </source>
</evidence>
<comment type="caution">
    <text evidence="1">The sequence shown here is derived from an EMBL/GenBank/DDBJ whole genome shotgun (WGS) entry which is preliminary data.</text>
</comment>
<reference evidence="2" key="2">
    <citation type="submission" date="2016-02" db="EMBL/GenBank/DDBJ databases">
        <title>Draft genome sequence of five rapidly growing Mycobacterium species.</title>
        <authorList>
            <person name="Katahira K."/>
            <person name="Gotou Y."/>
            <person name="Iida K."/>
            <person name="Ogura Y."/>
            <person name="Hayashi T."/>
        </authorList>
    </citation>
    <scope>NUCLEOTIDE SEQUENCE [LARGE SCALE GENOMIC DNA]</scope>
    <source>
        <strain evidence="2">JCM15298</strain>
    </source>
</reference>
<keyword evidence="2" id="KW-1185">Reference proteome</keyword>
<organism evidence="1 2">
    <name type="scientific">Mycolicibacterium canariasense</name>
    <name type="common">Mycobacterium canariasense</name>
    <dbReference type="NCBI Taxonomy" id="228230"/>
    <lineage>
        <taxon>Bacteria</taxon>
        <taxon>Bacillati</taxon>
        <taxon>Actinomycetota</taxon>
        <taxon>Actinomycetes</taxon>
        <taxon>Mycobacteriales</taxon>
        <taxon>Mycobacteriaceae</taxon>
        <taxon>Mycolicibacterium</taxon>
    </lineage>
</organism>
<protein>
    <submittedName>
        <fullName evidence="1">Uncharacterized protein</fullName>
    </submittedName>
</protein>
<dbReference type="Proteomes" id="UP000069443">
    <property type="component" value="Unassembled WGS sequence"/>
</dbReference>
<reference evidence="2" key="1">
    <citation type="journal article" date="2016" name="Genome Announc.">
        <title>Draft Genome Sequences of Five Rapidly Growing Mycobacterium Species, M. thermoresistibile, M. fortuitum subsp. acetamidolyticum, M. canariasense, M. brisbanense, and M. novocastrense.</title>
        <authorList>
            <person name="Katahira K."/>
            <person name="Ogura Y."/>
            <person name="Gotoh Y."/>
            <person name="Hayashi T."/>
        </authorList>
    </citation>
    <scope>NUCLEOTIDE SEQUENCE [LARGE SCALE GENOMIC DNA]</scope>
    <source>
        <strain evidence="2">JCM15298</strain>
    </source>
</reference>
<sequence>MQAAEPITVVAAMATAAATLASLIAPPNVRLVIGARDGHHVRKGEETKSTHAHIFAHMSIG</sequence>
<evidence type="ECO:0000313" key="1">
    <source>
        <dbReference type="EMBL" id="GAS95305.1"/>
    </source>
</evidence>